<evidence type="ECO:0000313" key="2">
    <source>
        <dbReference type="EMBL" id="TNN49197.1"/>
    </source>
</evidence>
<accession>A0A4Z2G6K6</accession>
<gene>
    <name evidence="2" type="ORF">EYF80_040616</name>
</gene>
<sequence length="189" mass="21944">MEAQAGTVQHFVLSPTLCCTQAGHADGVGGVGHNQRTTAFLHPTSGQISTENMDFILQEHGAVSSLPLYTRHRPLTTETLSQASETIDGRIVRRNSATVHTFRTLHFLKNANNVHDPCNQGLSCQEEENKKRRRRRKRKEKKKEEEEEENKKKEEKENKKKKREENKEENKKKDREEKKKEKNQKEKEE</sequence>
<dbReference type="EMBL" id="SRLO01000665">
    <property type="protein sequence ID" value="TNN49197.1"/>
    <property type="molecule type" value="Genomic_DNA"/>
</dbReference>
<feature type="region of interest" description="Disordered" evidence="1">
    <location>
        <begin position="112"/>
        <end position="189"/>
    </location>
</feature>
<comment type="caution">
    <text evidence="2">The sequence shown here is derived from an EMBL/GenBank/DDBJ whole genome shotgun (WGS) entry which is preliminary data.</text>
</comment>
<keyword evidence="3" id="KW-1185">Reference proteome</keyword>
<dbReference type="AlphaFoldDB" id="A0A4Z2G6K6"/>
<evidence type="ECO:0000313" key="3">
    <source>
        <dbReference type="Proteomes" id="UP000314294"/>
    </source>
</evidence>
<reference evidence="2 3" key="1">
    <citation type="submission" date="2019-03" db="EMBL/GenBank/DDBJ databases">
        <title>First draft genome of Liparis tanakae, snailfish: a comprehensive survey of snailfish specific genes.</title>
        <authorList>
            <person name="Kim W."/>
            <person name="Song I."/>
            <person name="Jeong J.-H."/>
            <person name="Kim D."/>
            <person name="Kim S."/>
            <person name="Ryu S."/>
            <person name="Song J.Y."/>
            <person name="Lee S.K."/>
        </authorList>
    </citation>
    <scope>NUCLEOTIDE SEQUENCE [LARGE SCALE GENOMIC DNA]</scope>
    <source>
        <tissue evidence="2">Muscle</tissue>
    </source>
</reference>
<organism evidence="2 3">
    <name type="scientific">Liparis tanakae</name>
    <name type="common">Tanaka's snailfish</name>
    <dbReference type="NCBI Taxonomy" id="230148"/>
    <lineage>
        <taxon>Eukaryota</taxon>
        <taxon>Metazoa</taxon>
        <taxon>Chordata</taxon>
        <taxon>Craniata</taxon>
        <taxon>Vertebrata</taxon>
        <taxon>Euteleostomi</taxon>
        <taxon>Actinopterygii</taxon>
        <taxon>Neopterygii</taxon>
        <taxon>Teleostei</taxon>
        <taxon>Neoteleostei</taxon>
        <taxon>Acanthomorphata</taxon>
        <taxon>Eupercaria</taxon>
        <taxon>Perciformes</taxon>
        <taxon>Cottioidei</taxon>
        <taxon>Cottales</taxon>
        <taxon>Liparidae</taxon>
        <taxon>Liparis</taxon>
    </lineage>
</organism>
<proteinExistence type="predicted"/>
<feature type="compositionally biased region" description="Basic and acidic residues" evidence="1">
    <location>
        <begin position="149"/>
        <end position="189"/>
    </location>
</feature>
<feature type="compositionally biased region" description="Basic residues" evidence="1">
    <location>
        <begin position="131"/>
        <end position="141"/>
    </location>
</feature>
<protein>
    <submittedName>
        <fullName evidence="2">Uncharacterized protein</fullName>
    </submittedName>
</protein>
<dbReference type="Proteomes" id="UP000314294">
    <property type="component" value="Unassembled WGS sequence"/>
</dbReference>
<name>A0A4Z2G6K6_9TELE</name>
<evidence type="ECO:0000256" key="1">
    <source>
        <dbReference type="SAM" id="MobiDB-lite"/>
    </source>
</evidence>